<dbReference type="Proteomes" id="UP000327179">
    <property type="component" value="Chromosome"/>
</dbReference>
<dbReference type="EMBL" id="CP043311">
    <property type="protein sequence ID" value="QEY63124.1"/>
    <property type="molecule type" value="Genomic_DNA"/>
</dbReference>
<evidence type="ECO:0000313" key="3">
    <source>
        <dbReference type="Proteomes" id="UP000327179"/>
    </source>
</evidence>
<accession>A0A5J6QKS8</accession>
<sequence length="68" mass="7909">MNIQLLRYADGRSYVQLDDIQVPFRSERQALDYLERLRLRLAAPHALAEAQSRDTETHQDIGNRREAG</sequence>
<name>A0A5J6QKS8_9GAMM</name>
<dbReference type="RefSeq" id="WP_151133774.1">
    <property type="nucleotide sequence ID" value="NZ_CP043311.1"/>
</dbReference>
<feature type="compositionally biased region" description="Basic and acidic residues" evidence="1">
    <location>
        <begin position="51"/>
        <end position="68"/>
    </location>
</feature>
<dbReference type="AlphaFoldDB" id="A0A5J6QKS8"/>
<feature type="region of interest" description="Disordered" evidence="1">
    <location>
        <begin position="47"/>
        <end position="68"/>
    </location>
</feature>
<evidence type="ECO:0000256" key="1">
    <source>
        <dbReference type="SAM" id="MobiDB-lite"/>
    </source>
</evidence>
<evidence type="ECO:0000313" key="2">
    <source>
        <dbReference type="EMBL" id="QEY63124.1"/>
    </source>
</evidence>
<organism evidence="2 3">
    <name type="scientific">Metapseudomonas lalkuanensis</name>
    <dbReference type="NCBI Taxonomy" id="2604832"/>
    <lineage>
        <taxon>Bacteria</taxon>
        <taxon>Pseudomonadati</taxon>
        <taxon>Pseudomonadota</taxon>
        <taxon>Gammaproteobacteria</taxon>
        <taxon>Pseudomonadales</taxon>
        <taxon>Pseudomonadaceae</taxon>
        <taxon>Metapseudomonas</taxon>
    </lineage>
</organism>
<protein>
    <submittedName>
        <fullName evidence="2">Uncharacterized protein</fullName>
    </submittedName>
</protein>
<dbReference type="KEGG" id="plal:FXN65_14020"/>
<reference evidence="2 3" key="1">
    <citation type="submission" date="2019-08" db="EMBL/GenBank/DDBJ databases">
        <title>Whole-genome Sequencing of e-waste polymer degrading bacterium Pseudomonas sp. strain PE08.</title>
        <authorList>
            <person name="Kirdat K."/>
            <person name="Debbarma P."/>
            <person name="Narawade N."/>
            <person name="Suyal D."/>
            <person name="Thorat V."/>
            <person name="Shouche Y."/>
            <person name="Goel R."/>
            <person name="Yadav A."/>
        </authorList>
    </citation>
    <scope>NUCLEOTIDE SEQUENCE [LARGE SCALE GENOMIC DNA]</scope>
    <source>
        <strain evidence="2 3">PE08</strain>
    </source>
</reference>
<proteinExistence type="predicted"/>
<keyword evidence="3" id="KW-1185">Reference proteome</keyword>
<gene>
    <name evidence="2" type="ORF">FXN65_14020</name>
</gene>